<keyword evidence="3" id="KW-1185">Reference proteome</keyword>
<sequence>MPSSRPAPAASGRLDGPEWGPAADEALCTHDREVRPIERTRPVWARDGEHADVVGERARHGGT</sequence>
<feature type="region of interest" description="Disordered" evidence="1">
    <location>
        <begin position="1"/>
        <end position="23"/>
    </location>
</feature>
<evidence type="ECO:0000313" key="3">
    <source>
        <dbReference type="Proteomes" id="UP001189122"/>
    </source>
</evidence>
<proteinExistence type="predicted"/>
<reference evidence="3" key="1">
    <citation type="journal article" date="2020" name="Sci. Rep.">
        <title>Chromosome-scale genome assembly for the duckweed Spirodela intermedia, integrating cytogenetic maps, PacBio and Oxford Nanopore libraries.</title>
        <authorList>
            <person name="Hoang P.T.N."/>
            <person name="Fiebig A."/>
            <person name="Novak P."/>
            <person name="Macas J."/>
            <person name="Cao H.X."/>
            <person name="Stepanenko A."/>
            <person name="Chen G."/>
            <person name="Borisjuk N."/>
            <person name="Scholz U."/>
            <person name="Schubert I."/>
        </authorList>
    </citation>
    <scope>NUCLEOTIDE SEQUENCE [LARGE SCALE GENOMIC DNA]</scope>
</reference>
<gene>
    <name evidence="2" type="ORF">SI7747_UN020317</name>
</gene>
<evidence type="ECO:0000313" key="2">
    <source>
        <dbReference type="EMBL" id="CAA6673959.1"/>
    </source>
</evidence>
<dbReference type="EMBL" id="CACRZD030000050">
    <property type="protein sequence ID" value="CAA6673959.1"/>
    <property type="molecule type" value="Genomic_DNA"/>
</dbReference>
<protein>
    <submittedName>
        <fullName evidence="2">Uncharacterized protein</fullName>
    </submittedName>
</protein>
<comment type="caution">
    <text evidence="2">The sequence shown here is derived from an EMBL/GenBank/DDBJ whole genome shotgun (WGS) entry which is preliminary data.</text>
</comment>
<organism evidence="2 3">
    <name type="scientific">Spirodela intermedia</name>
    <name type="common">Intermediate duckweed</name>
    <dbReference type="NCBI Taxonomy" id="51605"/>
    <lineage>
        <taxon>Eukaryota</taxon>
        <taxon>Viridiplantae</taxon>
        <taxon>Streptophyta</taxon>
        <taxon>Embryophyta</taxon>
        <taxon>Tracheophyta</taxon>
        <taxon>Spermatophyta</taxon>
        <taxon>Magnoliopsida</taxon>
        <taxon>Liliopsida</taxon>
        <taxon>Araceae</taxon>
        <taxon>Lemnoideae</taxon>
        <taxon>Spirodela</taxon>
    </lineage>
</organism>
<evidence type="ECO:0000256" key="1">
    <source>
        <dbReference type="SAM" id="MobiDB-lite"/>
    </source>
</evidence>
<name>A0ABN7EA62_SPIIN</name>
<dbReference type="Proteomes" id="UP001189122">
    <property type="component" value="Unassembled WGS sequence"/>
</dbReference>
<accession>A0ABN7EA62</accession>